<dbReference type="PANTHER" id="PTHR42912">
    <property type="entry name" value="METHYLTRANSFERASE"/>
    <property type="match status" value="1"/>
</dbReference>
<feature type="region of interest" description="Disordered" evidence="1">
    <location>
        <begin position="266"/>
        <end position="286"/>
    </location>
</feature>
<dbReference type="AlphaFoldDB" id="A0A5B8NM08"/>
<dbReference type="InterPro" id="IPR029063">
    <property type="entry name" value="SAM-dependent_MTases_sf"/>
</dbReference>
<dbReference type="Gene3D" id="3.40.50.150">
    <property type="entry name" value="Vaccinia Virus protein VP39"/>
    <property type="match status" value="1"/>
</dbReference>
<evidence type="ECO:0000313" key="3">
    <source>
        <dbReference type="EMBL" id="QDZ39310.1"/>
    </source>
</evidence>
<proteinExistence type="predicted"/>
<dbReference type="SUPFAM" id="SSF53335">
    <property type="entry name" value="S-adenosyl-L-methionine-dependent methyltransferases"/>
    <property type="match status" value="1"/>
</dbReference>
<feature type="domain" description="Methyltransferase" evidence="2">
    <location>
        <begin position="104"/>
        <end position="198"/>
    </location>
</feature>
<gene>
    <name evidence="3" type="ORF">FRE64_04825</name>
</gene>
<dbReference type="PANTHER" id="PTHR42912:SF80">
    <property type="entry name" value="METHYLTRANSFERASE DOMAIN-CONTAINING PROTEIN"/>
    <property type="match status" value="1"/>
</dbReference>
<name>A0A5B8NM08_9CHRO</name>
<dbReference type="GO" id="GO:0008168">
    <property type="term" value="F:methyltransferase activity"/>
    <property type="evidence" value="ECO:0007669"/>
    <property type="project" value="UniProtKB-KW"/>
</dbReference>
<evidence type="ECO:0000259" key="2">
    <source>
        <dbReference type="Pfam" id="PF13649"/>
    </source>
</evidence>
<sequence length="286" mass="32238">MTTRTDTLWEQFLSPIFSHLIDQEQLKQLKDSINWEQERDRLANSNLEYPNYYQSQNFHGISGGYLTPDAAVSYDPITQYFVPPNETWVREDAIKLVQGEPRRILDLGCGTGSTTVLLQEKFPNAQVIGLDLSPYMLIMAQRKAKGLPIQWCHGKAEDTGLQGESFDLVTASLLFHETPVTISKAILRESFRLLKGGGQFLLLDGNQNTLRFADWLTNIFEEPYIQEYAQENVETWLENAGFEATATHTIWGVHQANVGIKPLPVSSPATVREETNEDIPVNPAPA</sequence>
<dbReference type="OrthoDB" id="505670at2"/>
<dbReference type="CDD" id="cd02440">
    <property type="entry name" value="AdoMet_MTases"/>
    <property type="match status" value="1"/>
</dbReference>
<keyword evidence="3" id="KW-0808">Transferase</keyword>
<reference evidence="3" key="1">
    <citation type="submission" date="2019-08" db="EMBL/GenBank/DDBJ databases">
        <title>Carotenoids and Carotenoid Binding Proteins in the Halophilic Cyanobacterium Euhalothece sp. ZM00.</title>
        <authorList>
            <person name="Cho S.M."/>
            <person name="Song J.Y."/>
            <person name="Park Y.-I."/>
        </authorList>
    </citation>
    <scope>NUCLEOTIDE SEQUENCE [LARGE SCALE GENOMIC DNA]</scope>
    <source>
        <strain evidence="3">Z-M001</strain>
    </source>
</reference>
<protein>
    <submittedName>
        <fullName evidence="3">Methyltransferase domain-containing protein</fullName>
    </submittedName>
</protein>
<dbReference type="Proteomes" id="UP000318453">
    <property type="component" value="Chromosome"/>
</dbReference>
<dbReference type="EMBL" id="CP042326">
    <property type="protein sequence ID" value="QDZ39310.1"/>
    <property type="molecule type" value="Genomic_DNA"/>
</dbReference>
<organism evidence="3 4">
    <name type="scientific">Euhalothece natronophila Z-M001</name>
    <dbReference type="NCBI Taxonomy" id="522448"/>
    <lineage>
        <taxon>Bacteria</taxon>
        <taxon>Bacillati</taxon>
        <taxon>Cyanobacteriota</taxon>
        <taxon>Cyanophyceae</taxon>
        <taxon>Oscillatoriophycideae</taxon>
        <taxon>Chroococcales</taxon>
        <taxon>Halothecacae</taxon>
        <taxon>Halothece cluster</taxon>
        <taxon>Euhalothece</taxon>
    </lineage>
</organism>
<dbReference type="InterPro" id="IPR050508">
    <property type="entry name" value="Methyltransf_Superfamily"/>
</dbReference>
<dbReference type="Pfam" id="PF13649">
    <property type="entry name" value="Methyltransf_25"/>
    <property type="match status" value="1"/>
</dbReference>
<dbReference type="RefSeq" id="WP_146294914.1">
    <property type="nucleotide sequence ID" value="NZ_CP042326.1"/>
</dbReference>
<dbReference type="KEGG" id="enn:FRE64_04825"/>
<keyword evidence="3" id="KW-0489">Methyltransferase</keyword>
<accession>A0A5B8NM08</accession>
<dbReference type="GO" id="GO:0032259">
    <property type="term" value="P:methylation"/>
    <property type="evidence" value="ECO:0007669"/>
    <property type="project" value="UniProtKB-KW"/>
</dbReference>
<dbReference type="InterPro" id="IPR041698">
    <property type="entry name" value="Methyltransf_25"/>
</dbReference>
<evidence type="ECO:0000313" key="4">
    <source>
        <dbReference type="Proteomes" id="UP000318453"/>
    </source>
</evidence>
<keyword evidence="4" id="KW-1185">Reference proteome</keyword>
<evidence type="ECO:0000256" key="1">
    <source>
        <dbReference type="SAM" id="MobiDB-lite"/>
    </source>
</evidence>